<protein>
    <recommendedName>
        <fullName evidence="3">DUF3168 domain-containing protein</fullName>
    </recommendedName>
</protein>
<name>A0ABP8ZPR8_9MICO</name>
<accession>A0ABP8ZPR8</accession>
<organism evidence="1 2">
    <name type="scientific">Microbacterium gilvum</name>
    <dbReference type="NCBI Taxonomy" id="1336204"/>
    <lineage>
        <taxon>Bacteria</taxon>
        <taxon>Bacillati</taxon>
        <taxon>Actinomycetota</taxon>
        <taxon>Actinomycetes</taxon>
        <taxon>Micrococcales</taxon>
        <taxon>Microbacteriaceae</taxon>
        <taxon>Microbacterium</taxon>
    </lineage>
</organism>
<gene>
    <name evidence="1" type="ORF">GCM10023351_01320</name>
</gene>
<dbReference type="RefSeq" id="WP_345434885.1">
    <property type="nucleotide sequence ID" value="NZ_BAABKO010000001.1"/>
</dbReference>
<keyword evidence="2" id="KW-1185">Reference proteome</keyword>
<sequence>MLRAHLAALRAVLEAVALLAGKLHTAVRTTTDGVLVRENYLVVTPTMPAVRANRHTARQRIDGRSRWRFDVRVVAVTSDGVLLLTDAVRSAVGAVPVVAGRACTAITVVDPVEDGRVIHDRTSDLYYLDLTLEFWSGGL</sequence>
<dbReference type="EMBL" id="BAABKO010000001">
    <property type="protein sequence ID" value="GAA4762619.1"/>
    <property type="molecule type" value="Genomic_DNA"/>
</dbReference>
<proteinExistence type="predicted"/>
<evidence type="ECO:0000313" key="2">
    <source>
        <dbReference type="Proteomes" id="UP001501645"/>
    </source>
</evidence>
<reference evidence="2" key="1">
    <citation type="journal article" date="2019" name="Int. J. Syst. Evol. Microbiol.">
        <title>The Global Catalogue of Microorganisms (GCM) 10K type strain sequencing project: providing services to taxonomists for standard genome sequencing and annotation.</title>
        <authorList>
            <consortium name="The Broad Institute Genomics Platform"/>
            <consortium name="The Broad Institute Genome Sequencing Center for Infectious Disease"/>
            <person name="Wu L."/>
            <person name="Ma J."/>
        </authorList>
    </citation>
    <scope>NUCLEOTIDE SEQUENCE [LARGE SCALE GENOMIC DNA]</scope>
    <source>
        <strain evidence="2">JCM 18537</strain>
    </source>
</reference>
<evidence type="ECO:0000313" key="1">
    <source>
        <dbReference type="EMBL" id="GAA4762619.1"/>
    </source>
</evidence>
<dbReference type="Proteomes" id="UP001501645">
    <property type="component" value="Unassembled WGS sequence"/>
</dbReference>
<comment type="caution">
    <text evidence="1">The sequence shown here is derived from an EMBL/GenBank/DDBJ whole genome shotgun (WGS) entry which is preliminary data.</text>
</comment>
<evidence type="ECO:0008006" key="3">
    <source>
        <dbReference type="Google" id="ProtNLM"/>
    </source>
</evidence>